<evidence type="ECO:0000256" key="3">
    <source>
        <dbReference type="ARBA" id="ARBA00022840"/>
    </source>
</evidence>
<feature type="domain" description="ABC transporter" evidence="4">
    <location>
        <begin position="270"/>
        <end position="479"/>
    </location>
</feature>
<dbReference type="PROSITE" id="PS50893">
    <property type="entry name" value="ABC_TRANSPORTER_2"/>
    <property type="match status" value="2"/>
</dbReference>
<evidence type="ECO:0000313" key="6">
    <source>
        <dbReference type="Proteomes" id="UP000596092"/>
    </source>
</evidence>
<dbReference type="Proteomes" id="UP000596092">
    <property type="component" value="Chromosome"/>
</dbReference>
<reference evidence="5 6" key="1">
    <citation type="submission" date="2020-05" db="EMBL/GenBank/DDBJ databases">
        <title>Complete genome of Desulfobulbus oligotrophicus.</title>
        <authorList>
            <person name="Podar M."/>
        </authorList>
    </citation>
    <scope>NUCLEOTIDE SEQUENCE [LARGE SCALE GENOMIC DNA]</scope>
    <source>
        <strain evidence="5 6">Prop6</strain>
    </source>
</reference>
<dbReference type="PANTHER" id="PTHR43553">
    <property type="entry name" value="HEAVY METAL TRANSPORTER"/>
    <property type="match status" value="1"/>
</dbReference>
<dbReference type="GO" id="GO:0042626">
    <property type="term" value="F:ATPase-coupled transmembrane transporter activity"/>
    <property type="evidence" value="ECO:0007669"/>
    <property type="project" value="TreeGrafter"/>
</dbReference>
<evidence type="ECO:0000256" key="1">
    <source>
        <dbReference type="ARBA" id="ARBA00022448"/>
    </source>
</evidence>
<protein>
    <submittedName>
        <fullName evidence="5">Energy-coupling factor ABC transporter ATP-binding protein</fullName>
    </submittedName>
</protein>
<proteinExistence type="predicted"/>
<dbReference type="KEGG" id="dog:HP555_07155"/>
<dbReference type="Gene3D" id="3.40.50.300">
    <property type="entry name" value="P-loop containing nucleotide triphosphate hydrolases"/>
    <property type="match status" value="2"/>
</dbReference>
<dbReference type="EMBL" id="CP054140">
    <property type="protein sequence ID" value="QQG65659.1"/>
    <property type="molecule type" value="Genomic_DNA"/>
</dbReference>
<sequence>MLQMSSVSYSYPHAANLAVRDISLSLAPGEVMLCTGRSGCGKSTLTRLVNGLAHHYLGGTVQGQVLVDGQDPLHISPAELARHVGTLFQDPERQFFALTVGDELALSLQWRGWSADDIRQSVDESACLLGIEDMLSHTILGLSEGQKQKVALASLLAARPKLLVLDEPTANLDPESTAELTQILAELKKQGIGMFIVDHRLHWLRDLADSVLVLENGRIMARGDFSMLDDAELRVKYGLRAATVDDPRTTLPDMYTKQEAKSPDRETAFFSCHDLVFAYPKGKPVFSGESHSFNPGDIIALIGENGVGKTTLARLLTGLERPQEGSVQIGGNAVKPKRLSRHVQVVLQNAGHQLRMKSVMSELEDAAEGVVPKEKHAATVQSCMETYALDQLAKRHPQSLSGGEKQRLAVACAAIRQPDMLILDEPTSGLDGENMQRMAESMRRVAADGACLLVISHDLELIQHVCTGKIVLQKNTGDIA</sequence>
<gene>
    <name evidence="5" type="ORF">HP555_07155</name>
</gene>
<dbReference type="GO" id="GO:0016887">
    <property type="term" value="F:ATP hydrolysis activity"/>
    <property type="evidence" value="ECO:0007669"/>
    <property type="project" value="InterPro"/>
</dbReference>
<dbReference type="GO" id="GO:0005524">
    <property type="term" value="F:ATP binding"/>
    <property type="evidence" value="ECO:0007669"/>
    <property type="project" value="UniProtKB-KW"/>
</dbReference>
<name>A0A7T5VD26_9BACT</name>
<dbReference type="SMART" id="SM00382">
    <property type="entry name" value="AAA"/>
    <property type="match status" value="2"/>
</dbReference>
<dbReference type="AlphaFoldDB" id="A0A7T5VD26"/>
<accession>A0A7T5VD26</accession>
<dbReference type="InterPro" id="IPR003439">
    <property type="entry name" value="ABC_transporter-like_ATP-bd"/>
</dbReference>
<dbReference type="CDD" id="cd03225">
    <property type="entry name" value="ABC_cobalt_CbiO_domain1"/>
    <property type="match status" value="1"/>
</dbReference>
<evidence type="ECO:0000313" key="5">
    <source>
        <dbReference type="EMBL" id="QQG65659.1"/>
    </source>
</evidence>
<dbReference type="InterPro" id="IPR015856">
    <property type="entry name" value="ABC_transpr_CbiO/EcfA_su"/>
</dbReference>
<dbReference type="InterPro" id="IPR050095">
    <property type="entry name" value="ECF_ABC_transporter_ATP-bd"/>
</dbReference>
<dbReference type="SUPFAM" id="SSF52540">
    <property type="entry name" value="P-loop containing nucleoside triphosphate hydrolases"/>
    <property type="match status" value="2"/>
</dbReference>
<keyword evidence="3 5" id="KW-0067">ATP-binding</keyword>
<evidence type="ECO:0000259" key="4">
    <source>
        <dbReference type="PROSITE" id="PS50893"/>
    </source>
</evidence>
<dbReference type="PROSITE" id="PS00211">
    <property type="entry name" value="ABC_TRANSPORTER_1"/>
    <property type="match status" value="1"/>
</dbReference>
<keyword evidence="2" id="KW-0547">Nucleotide-binding</keyword>
<keyword evidence="6" id="KW-1185">Reference proteome</keyword>
<dbReference type="InterPro" id="IPR017871">
    <property type="entry name" value="ABC_transporter-like_CS"/>
</dbReference>
<dbReference type="InterPro" id="IPR003593">
    <property type="entry name" value="AAA+_ATPase"/>
</dbReference>
<dbReference type="GO" id="GO:0043190">
    <property type="term" value="C:ATP-binding cassette (ABC) transporter complex"/>
    <property type="evidence" value="ECO:0007669"/>
    <property type="project" value="TreeGrafter"/>
</dbReference>
<dbReference type="Pfam" id="PF00005">
    <property type="entry name" value="ABC_tran"/>
    <property type="match status" value="2"/>
</dbReference>
<keyword evidence="1" id="KW-0813">Transport</keyword>
<evidence type="ECO:0000256" key="2">
    <source>
        <dbReference type="ARBA" id="ARBA00022741"/>
    </source>
</evidence>
<dbReference type="InterPro" id="IPR027417">
    <property type="entry name" value="P-loop_NTPase"/>
</dbReference>
<feature type="domain" description="ABC transporter" evidence="4">
    <location>
        <begin position="2"/>
        <end position="241"/>
    </location>
</feature>
<organism evidence="5 6">
    <name type="scientific">Desulfobulbus oligotrophicus</name>
    <dbReference type="NCBI Taxonomy" id="1909699"/>
    <lineage>
        <taxon>Bacteria</taxon>
        <taxon>Pseudomonadati</taxon>
        <taxon>Thermodesulfobacteriota</taxon>
        <taxon>Desulfobulbia</taxon>
        <taxon>Desulfobulbales</taxon>
        <taxon>Desulfobulbaceae</taxon>
        <taxon>Desulfobulbus</taxon>
    </lineage>
</organism>